<reference evidence="1" key="1">
    <citation type="submission" date="2021-02" db="EMBL/GenBank/DDBJ databases">
        <authorList>
            <person name="Nowell W R."/>
        </authorList>
    </citation>
    <scope>NUCLEOTIDE SEQUENCE</scope>
</reference>
<proteinExistence type="predicted"/>
<dbReference type="EMBL" id="CAJOBC010156353">
    <property type="protein sequence ID" value="CAF4686722.1"/>
    <property type="molecule type" value="Genomic_DNA"/>
</dbReference>
<feature type="non-terminal residue" evidence="1">
    <location>
        <position position="1"/>
    </location>
</feature>
<protein>
    <submittedName>
        <fullName evidence="1">Uncharacterized protein</fullName>
    </submittedName>
</protein>
<sequence>FDDKDEVRLLSNRSICYLNEHHYDPVTKDCLDALKCYHASRIVESSLTQTKFQIDDIFDKCLYPLICSLICLNSLNQAGIILKK</sequence>
<comment type="caution">
    <text evidence="1">The sequence shown here is derived from an EMBL/GenBank/DDBJ whole genome shotgun (WGS) entry which is preliminary data.</text>
</comment>
<name>A0A8S3A4I6_9BILA</name>
<evidence type="ECO:0000313" key="1">
    <source>
        <dbReference type="EMBL" id="CAF4686722.1"/>
    </source>
</evidence>
<gene>
    <name evidence="1" type="ORF">SRO942_LOCUS51173</name>
</gene>
<dbReference type="AlphaFoldDB" id="A0A8S3A4I6"/>
<accession>A0A8S3A4I6</accession>
<evidence type="ECO:0000313" key="2">
    <source>
        <dbReference type="Proteomes" id="UP000681722"/>
    </source>
</evidence>
<dbReference type="Proteomes" id="UP000681722">
    <property type="component" value="Unassembled WGS sequence"/>
</dbReference>
<organism evidence="1 2">
    <name type="scientific">Didymodactylos carnosus</name>
    <dbReference type="NCBI Taxonomy" id="1234261"/>
    <lineage>
        <taxon>Eukaryota</taxon>
        <taxon>Metazoa</taxon>
        <taxon>Spiralia</taxon>
        <taxon>Gnathifera</taxon>
        <taxon>Rotifera</taxon>
        <taxon>Eurotatoria</taxon>
        <taxon>Bdelloidea</taxon>
        <taxon>Philodinida</taxon>
        <taxon>Philodinidae</taxon>
        <taxon>Didymodactylos</taxon>
    </lineage>
</organism>